<dbReference type="Gene3D" id="3.40.50.150">
    <property type="entry name" value="Vaccinia Virus protein VP39"/>
    <property type="match status" value="1"/>
</dbReference>
<keyword evidence="1 5" id="KW-0489">Methyltransferase</keyword>
<dbReference type="PROSITE" id="PS51682">
    <property type="entry name" value="SAM_OMT_I"/>
    <property type="match status" value="1"/>
</dbReference>
<reference evidence="5 6" key="1">
    <citation type="journal article" date="2011" name="Proc. Natl. Acad. Sci. U.S.A.">
        <title>Genome and transcriptome analyses of the mountain pine beetle-fungal symbiont Grosmannia clavigera, a lodgepole pine pathogen.</title>
        <authorList>
            <person name="DiGuistini S."/>
            <person name="Wang Y."/>
            <person name="Liao N.Y."/>
            <person name="Taylor G."/>
            <person name="Tanguay P."/>
            <person name="Feau N."/>
            <person name="Henrissat B."/>
            <person name="Chan S.K."/>
            <person name="Hesse-Orce U."/>
            <person name="Alamouti S.M."/>
            <person name="Tsui C.K.M."/>
            <person name="Docking R.T."/>
            <person name="Levasseur A."/>
            <person name="Haridas S."/>
            <person name="Robertson G."/>
            <person name="Birol I."/>
            <person name="Holt R.A."/>
            <person name="Marra M.A."/>
            <person name="Hamelin R.C."/>
            <person name="Hirst M."/>
            <person name="Jones S.J.M."/>
            <person name="Bohlmann J."/>
            <person name="Breuil C."/>
        </authorList>
    </citation>
    <scope>NUCLEOTIDE SEQUENCE [LARGE SCALE GENOMIC DNA]</scope>
    <source>
        <strain evidence="6">kw1407 / UAMH 11150</strain>
    </source>
</reference>
<dbReference type="OrthoDB" id="10251242at2759"/>
<dbReference type="HOGENOM" id="CLU_067676_1_1_1"/>
<dbReference type="GO" id="GO:0032259">
    <property type="term" value="P:methylation"/>
    <property type="evidence" value="ECO:0007669"/>
    <property type="project" value="UniProtKB-KW"/>
</dbReference>
<name>F0XGR3_GROCL</name>
<dbReference type="EMBL" id="GL629769">
    <property type="protein sequence ID" value="EFX03230.1"/>
    <property type="molecule type" value="Genomic_DNA"/>
</dbReference>
<dbReference type="STRING" id="655863.F0XGR3"/>
<gene>
    <name evidence="5" type="ORF">CMQ_3159</name>
</gene>
<dbReference type="eggNOG" id="KOG1663">
    <property type="taxonomic scope" value="Eukaryota"/>
</dbReference>
<dbReference type="GeneID" id="25976228"/>
<evidence type="ECO:0000256" key="2">
    <source>
        <dbReference type="ARBA" id="ARBA00022679"/>
    </source>
</evidence>
<sequence length="253" mass="27117">MKSNVATLFPNVKVATNVIEYAAAKSDILPEPLLKYHAYILRLEQAELTISTFQAQALSFLAKTAGAKRVLEIGVFRGFSSMVWSNAVGPSGTVTGLEMDEKYADYARLGFADVGVKNAEIIVGDALKTLAALDPEEPYDLIFIDAQKTGYPAYLQTILEKSAPGAPRRLLRQGGLIVADNVLRRGLVADYSADNPAAVKAAHLVAASVDGKSDSIEALKALDAFSSAMRENSRIDSLLVPLFDGIALGRLED</sequence>
<dbReference type="AlphaFoldDB" id="F0XGR3"/>
<organism evidence="6">
    <name type="scientific">Grosmannia clavigera (strain kw1407 / UAMH 11150)</name>
    <name type="common">Blue stain fungus</name>
    <name type="synonym">Graphiocladiella clavigera</name>
    <dbReference type="NCBI Taxonomy" id="655863"/>
    <lineage>
        <taxon>Eukaryota</taxon>
        <taxon>Fungi</taxon>
        <taxon>Dikarya</taxon>
        <taxon>Ascomycota</taxon>
        <taxon>Pezizomycotina</taxon>
        <taxon>Sordariomycetes</taxon>
        <taxon>Sordariomycetidae</taxon>
        <taxon>Ophiostomatales</taxon>
        <taxon>Ophiostomataceae</taxon>
        <taxon>Leptographium</taxon>
    </lineage>
</organism>
<dbReference type="CDD" id="cd02440">
    <property type="entry name" value="AdoMet_MTases"/>
    <property type="match status" value="1"/>
</dbReference>
<dbReference type="PANTHER" id="PTHR10509:SF14">
    <property type="entry name" value="CAFFEOYL-COA O-METHYLTRANSFERASE 3-RELATED"/>
    <property type="match status" value="1"/>
</dbReference>
<dbReference type="Pfam" id="PF01596">
    <property type="entry name" value="Methyltransf_3"/>
    <property type="match status" value="1"/>
</dbReference>
<dbReference type="GO" id="GO:0008171">
    <property type="term" value="F:O-methyltransferase activity"/>
    <property type="evidence" value="ECO:0007669"/>
    <property type="project" value="InterPro"/>
</dbReference>
<comment type="similarity">
    <text evidence="4">Belongs to the class I-like SAM-binding methyltransferase superfamily. Cation-dependent O-methyltransferase family.</text>
</comment>
<dbReference type="InParanoid" id="F0XGR3"/>
<keyword evidence="3" id="KW-0949">S-adenosyl-L-methionine</keyword>
<dbReference type="SUPFAM" id="SSF53335">
    <property type="entry name" value="S-adenosyl-L-methionine-dependent methyltransferases"/>
    <property type="match status" value="1"/>
</dbReference>
<keyword evidence="6" id="KW-1185">Reference proteome</keyword>
<evidence type="ECO:0000313" key="6">
    <source>
        <dbReference type="Proteomes" id="UP000007796"/>
    </source>
</evidence>
<dbReference type="InterPro" id="IPR002935">
    <property type="entry name" value="SAM_O-MeTrfase"/>
</dbReference>
<keyword evidence="2 5" id="KW-0808">Transferase</keyword>
<dbReference type="RefSeq" id="XP_014172712.1">
    <property type="nucleotide sequence ID" value="XM_014317237.1"/>
</dbReference>
<dbReference type="PANTHER" id="PTHR10509">
    <property type="entry name" value="O-METHYLTRANSFERASE-RELATED"/>
    <property type="match status" value="1"/>
</dbReference>
<evidence type="ECO:0000256" key="4">
    <source>
        <dbReference type="ARBA" id="ARBA00023453"/>
    </source>
</evidence>
<evidence type="ECO:0000313" key="5">
    <source>
        <dbReference type="EMBL" id="EFX03230.1"/>
    </source>
</evidence>
<evidence type="ECO:0000256" key="1">
    <source>
        <dbReference type="ARBA" id="ARBA00022603"/>
    </source>
</evidence>
<dbReference type="GO" id="GO:0008757">
    <property type="term" value="F:S-adenosylmethionine-dependent methyltransferase activity"/>
    <property type="evidence" value="ECO:0007669"/>
    <property type="project" value="TreeGrafter"/>
</dbReference>
<accession>F0XGR3</accession>
<evidence type="ECO:0000256" key="3">
    <source>
        <dbReference type="ARBA" id="ARBA00022691"/>
    </source>
</evidence>
<dbReference type="Proteomes" id="UP000007796">
    <property type="component" value="Unassembled WGS sequence"/>
</dbReference>
<dbReference type="InterPro" id="IPR029063">
    <property type="entry name" value="SAM-dependent_MTases_sf"/>
</dbReference>
<proteinExistence type="inferred from homology"/>
<dbReference type="InterPro" id="IPR050362">
    <property type="entry name" value="Cation-dep_OMT"/>
</dbReference>
<protein>
    <submittedName>
        <fullName evidence="5">O-methyltransferase family 3</fullName>
    </submittedName>
</protein>